<evidence type="ECO:0000313" key="2">
    <source>
        <dbReference type="EMBL" id="KAK4251485.1"/>
    </source>
</evidence>
<accession>A0AAN7D0M9</accession>
<sequence>MAEDNPQPKAGKSRNITASTANAIDAHMMELASFAHLGAGHNHGTVLAVVTFPKGDKTGLTCNGEPWRDVQLRMSYDKLMSSGSAKIQDLFTPKAQARFRRRLGFEHVLPPGIEYVVDFTPPSEGPELADLIAALWLPRVVKLWFLAGQYLPDPILGSGSGLPTRPLADKAVGPILALGHDDICRNTACFSDYDEWLIKSDVPGIVEDDSSEAGHIPPWRKVDDYCPVRHRAAIVRVLRAINGDSLLLNSAVRLWTVARVAISLDVPQVVVDPVTQWLVAPPNTKFIEICPERAFQLAYELKIPSVLITSFKILVNELAIDYASSKPVTRRPPLTWAQRRRDDYGDYPSDPVEYASRAFAERMGETVEMLQSDDVFSRFPGRLPEWEKLRIYGNAIEALPSGAPLREAYGKLTAALVSVFRKWVNDALDLDTLNQPLIRRNDLLEAQRRHYIPAAEFKPLLNLYLNLNPTQKALTPFFWDSLGQLPTGKVSMASPVGIHTSLGSVASTFNEQLSHFIHNAIDDPVHPILSEAVGHAAIAMDLMPNVVFRDHLSGFDINRFYHSLCREVRQLCAKHLGPRWSYDENERNEVPLFLSDHLLLSLNEKELNYLPIWADGLDDGSGGVFQEVIPPAEMGPSEPGPGYHTGYTVGVGTDMDAGTVGGARSMVGVTATRDGRGLLSEKGDGDDEVEAASTIFAPSDLGVAELRLGSERTSEWVSSVVAGTTTTTEAIGGRSLDVQRSGIGPDSTATSHTRGRSEQTPSESFTAGGLDEEDMYAEARYAQPAVHQAQGQAIEGYVDEAAEVAEAESASREGGVEGLGDIDLRYSDEDMDLDLSDGSSTLDGFEEVDIEETR</sequence>
<feature type="region of interest" description="Disordered" evidence="1">
    <location>
        <begin position="732"/>
        <end position="768"/>
    </location>
</feature>
<evidence type="ECO:0000313" key="3">
    <source>
        <dbReference type="Proteomes" id="UP001303647"/>
    </source>
</evidence>
<comment type="caution">
    <text evidence="2">The sequence shown here is derived from an EMBL/GenBank/DDBJ whole genome shotgun (WGS) entry which is preliminary data.</text>
</comment>
<keyword evidence="3" id="KW-1185">Reference proteome</keyword>
<evidence type="ECO:0000256" key="1">
    <source>
        <dbReference type="SAM" id="MobiDB-lite"/>
    </source>
</evidence>
<feature type="compositionally biased region" description="Acidic residues" evidence="1">
    <location>
        <begin position="844"/>
        <end position="854"/>
    </location>
</feature>
<dbReference type="EMBL" id="MU857605">
    <property type="protein sequence ID" value="KAK4251485.1"/>
    <property type="molecule type" value="Genomic_DNA"/>
</dbReference>
<feature type="region of interest" description="Disordered" evidence="1">
    <location>
        <begin position="804"/>
        <end position="823"/>
    </location>
</feature>
<organism evidence="2 3">
    <name type="scientific">Corynascus novoguineensis</name>
    <dbReference type="NCBI Taxonomy" id="1126955"/>
    <lineage>
        <taxon>Eukaryota</taxon>
        <taxon>Fungi</taxon>
        <taxon>Dikarya</taxon>
        <taxon>Ascomycota</taxon>
        <taxon>Pezizomycotina</taxon>
        <taxon>Sordariomycetes</taxon>
        <taxon>Sordariomycetidae</taxon>
        <taxon>Sordariales</taxon>
        <taxon>Chaetomiaceae</taxon>
        <taxon>Corynascus</taxon>
    </lineage>
</organism>
<gene>
    <name evidence="2" type="ORF">C7999DRAFT_10716</name>
</gene>
<reference evidence="2" key="2">
    <citation type="submission" date="2023-05" db="EMBL/GenBank/DDBJ databases">
        <authorList>
            <consortium name="Lawrence Berkeley National Laboratory"/>
            <person name="Steindorff A."/>
            <person name="Hensen N."/>
            <person name="Bonometti L."/>
            <person name="Westerberg I."/>
            <person name="Brannstrom I.O."/>
            <person name="Guillou S."/>
            <person name="Cros-Aarteil S."/>
            <person name="Calhoun S."/>
            <person name="Haridas S."/>
            <person name="Kuo A."/>
            <person name="Mondo S."/>
            <person name="Pangilinan J."/>
            <person name="Riley R."/>
            <person name="Labutti K."/>
            <person name="Andreopoulos B."/>
            <person name="Lipzen A."/>
            <person name="Chen C."/>
            <person name="Yanf M."/>
            <person name="Daum C."/>
            <person name="Ng V."/>
            <person name="Clum A."/>
            <person name="Ohm R."/>
            <person name="Martin F."/>
            <person name="Silar P."/>
            <person name="Natvig D."/>
            <person name="Lalanne C."/>
            <person name="Gautier V."/>
            <person name="Ament-Velasquez S.L."/>
            <person name="Kruys A."/>
            <person name="Hutchinson M.I."/>
            <person name="Powell A.J."/>
            <person name="Barry K."/>
            <person name="Miller A.N."/>
            <person name="Grigoriev I.V."/>
            <person name="Debuchy R."/>
            <person name="Gladieux P."/>
            <person name="Thoren M.H."/>
            <person name="Johannesson H."/>
        </authorList>
    </citation>
    <scope>NUCLEOTIDE SEQUENCE</scope>
    <source>
        <strain evidence="2">CBS 359.72</strain>
    </source>
</reference>
<proteinExistence type="predicted"/>
<name>A0AAN7D0M9_9PEZI</name>
<dbReference type="AlphaFoldDB" id="A0AAN7D0M9"/>
<reference evidence="2" key="1">
    <citation type="journal article" date="2023" name="Mol. Phylogenet. Evol.">
        <title>Genome-scale phylogeny and comparative genomics of the fungal order Sordariales.</title>
        <authorList>
            <person name="Hensen N."/>
            <person name="Bonometti L."/>
            <person name="Westerberg I."/>
            <person name="Brannstrom I.O."/>
            <person name="Guillou S."/>
            <person name="Cros-Aarteil S."/>
            <person name="Calhoun S."/>
            <person name="Haridas S."/>
            <person name="Kuo A."/>
            <person name="Mondo S."/>
            <person name="Pangilinan J."/>
            <person name="Riley R."/>
            <person name="LaButti K."/>
            <person name="Andreopoulos B."/>
            <person name="Lipzen A."/>
            <person name="Chen C."/>
            <person name="Yan M."/>
            <person name="Daum C."/>
            <person name="Ng V."/>
            <person name="Clum A."/>
            <person name="Steindorff A."/>
            <person name="Ohm R.A."/>
            <person name="Martin F."/>
            <person name="Silar P."/>
            <person name="Natvig D.O."/>
            <person name="Lalanne C."/>
            <person name="Gautier V."/>
            <person name="Ament-Velasquez S.L."/>
            <person name="Kruys A."/>
            <person name="Hutchinson M.I."/>
            <person name="Powell A.J."/>
            <person name="Barry K."/>
            <person name="Miller A.N."/>
            <person name="Grigoriev I.V."/>
            <person name="Debuchy R."/>
            <person name="Gladieux P."/>
            <person name="Hiltunen Thoren M."/>
            <person name="Johannesson H."/>
        </authorList>
    </citation>
    <scope>NUCLEOTIDE SEQUENCE</scope>
    <source>
        <strain evidence="2">CBS 359.72</strain>
    </source>
</reference>
<dbReference type="Proteomes" id="UP001303647">
    <property type="component" value="Unassembled WGS sequence"/>
</dbReference>
<feature type="compositionally biased region" description="Polar residues" evidence="1">
    <location>
        <begin position="747"/>
        <end position="765"/>
    </location>
</feature>
<feature type="region of interest" description="Disordered" evidence="1">
    <location>
        <begin position="830"/>
        <end position="854"/>
    </location>
</feature>
<protein>
    <submittedName>
        <fullName evidence="2">Uncharacterized protein</fullName>
    </submittedName>
</protein>